<accession>A0A5C2H478</accession>
<dbReference type="CDD" id="cd12107">
    <property type="entry name" value="Hemerythrin"/>
    <property type="match status" value="1"/>
</dbReference>
<dbReference type="EMBL" id="CP035928">
    <property type="protein sequence ID" value="QEP33800.1"/>
    <property type="molecule type" value="Genomic_DNA"/>
</dbReference>
<keyword evidence="3" id="KW-0408">Iron</keyword>
<dbReference type="InterPro" id="IPR016131">
    <property type="entry name" value="Haemerythrin_Fe_BS"/>
</dbReference>
<dbReference type="RefSeq" id="WP_130232757.1">
    <property type="nucleotide sequence ID" value="NZ_BMEF01000002.1"/>
</dbReference>
<dbReference type="OrthoDB" id="5296936at2"/>
<dbReference type="Gene3D" id="1.20.120.50">
    <property type="entry name" value="Hemerythrin-like"/>
    <property type="match status" value="1"/>
</dbReference>
<evidence type="ECO:0000313" key="5">
    <source>
        <dbReference type="Proteomes" id="UP000322726"/>
    </source>
</evidence>
<evidence type="ECO:0000256" key="1">
    <source>
        <dbReference type="ARBA" id="ARBA00010587"/>
    </source>
</evidence>
<sequence length="147" mass="17655">MLIDKNNLPLVAEEFMNDVHFEDVEIINELYETVQKYKNDKTEDNKNIVIEIYTKWFNHTVDHFKGEEDKMLELHFPPYMMHKGEHERCLEHMRYIIENFKNSGDEKTLLKYLEVDLINWLVNHIQTMDTVTAMFFKTGLSPCAMQH</sequence>
<protein>
    <submittedName>
        <fullName evidence="4">Hemerythrin</fullName>
    </submittedName>
</protein>
<organism evidence="4 5">
    <name type="scientific">Malaciobacter pacificus</name>
    <dbReference type="NCBI Taxonomy" id="1080223"/>
    <lineage>
        <taxon>Bacteria</taxon>
        <taxon>Pseudomonadati</taxon>
        <taxon>Campylobacterota</taxon>
        <taxon>Epsilonproteobacteria</taxon>
        <taxon>Campylobacterales</taxon>
        <taxon>Arcobacteraceae</taxon>
        <taxon>Malaciobacter</taxon>
    </lineage>
</organism>
<dbReference type="InterPro" id="IPR012312">
    <property type="entry name" value="Hemerythrin-like"/>
</dbReference>
<reference evidence="4 5" key="2">
    <citation type="submission" date="2019-09" db="EMBL/GenBank/DDBJ databases">
        <title>Complete genome sequencing of four Arcobacter species reveals a diverse suite of mobile elements.</title>
        <authorList>
            <person name="Miller W.G."/>
            <person name="Yee E."/>
            <person name="Bono J.L."/>
        </authorList>
    </citation>
    <scope>NUCLEOTIDE SEQUENCE [LARGE SCALE GENOMIC DNA]</scope>
    <source>
        <strain evidence="4 5">LMG 26638</strain>
    </source>
</reference>
<reference evidence="5" key="1">
    <citation type="submission" date="2019-09" db="EMBL/GenBank/DDBJ databases">
        <title>Complete genome sequencing of four Arcobacter species reveals a diverse suite of mobile elements.</title>
        <authorList>
            <person name="On S.L.W."/>
            <person name="Miller W.G."/>
            <person name="Biggs P."/>
            <person name="Cornelius A."/>
            <person name="Vandamme P."/>
        </authorList>
    </citation>
    <scope>NUCLEOTIDE SEQUENCE [LARGE SCALE GENOMIC DNA]</scope>
    <source>
        <strain evidence="5">LMG 26638</strain>
    </source>
</reference>
<evidence type="ECO:0000256" key="2">
    <source>
        <dbReference type="ARBA" id="ARBA00022723"/>
    </source>
</evidence>
<dbReference type="NCBIfam" id="TIGR02481">
    <property type="entry name" value="hemeryth_dom"/>
    <property type="match status" value="1"/>
</dbReference>
<keyword evidence="5" id="KW-1185">Reference proteome</keyword>
<reference evidence="4 5" key="3">
    <citation type="submission" date="2019-09" db="EMBL/GenBank/DDBJ databases">
        <title>Taxonomic note: a critical rebuttal of the proposed division of the genus Arcobacter into six genera, emended descriptions of Arcobacter anaerophilus and the genus Arcobacter, and an assessment of genus-level boundaries for Epsilonproteobacteria using in silico genomic comparator tools.</title>
        <authorList>
            <person name="On S.L.W."/>
            <person name="Miller W.G."/>
            <person name="Biggs P."/>
            <person name="Cornelius A."/>
            <person name="Vandamme P."/>
        </authorList>
    </citation>
    <scope>NUCLEOTIDE SEQUENCE [LARGE SCALE GENOMIC DNA]</scope>
    <source>
        <strain evidence="4 5">LMG 26638</strain>
    </source>
</reference>
<dbReference type="AlphaFoldDB" id="A0A5C2H478"/>
<keyword evidence="2" id="KW-0479">Metal-binding</keyword>
<dbReference type="PROSITE" id="PS00550">
    <property type="entry name" value="HEMERYTHRINS"/>
    <property type="match status" value="1"/>
</dbReference>
<name>A0A5C2H478_9BACT</name>
<evidence type="ECO:0000256" key="3">
    <source>
        <dbReference type="ARBA" id="ARBA00023004"/>
    </source>
</evidence>
<proteinExistence type="inferred from homology"/>
<dbReference type="KEGG" id="apai:APAC_0653"/>
<dbReference type="GO" id="GO:0046872">
    <property type="term" value="F:metal ion binding"/>
    <property type="evidence" value="ECO:0007669"/>
    <property type="project" value="UniProtKB-KW"/>
</dbReference>
<dbReference type="InterPro" id="IPR035938">
    <property type="entry name" value="Hemerythrin-like_sf"/>
</dbReference>
<dbReference type="Proteomes" id="UP000322726">
    <property type="component" value="Chromosome"/>
</dbReference>
<gene>
    <name evidence="4" type="ORF">APAC_0653</name>
</gene>
<dbReference type="SUPFAM" id="SSF47188">
    <property type="entry name" value="Hemerythrin-like"/>
    <property type="match status" value="1"/>
</dbReference>
<evidence type="ECO:0000313" key="4">
    <source>
        <dbReference type="EMBL" id="QEP33800.1"/>
    </source>
</evidence>
<dbReference type="Pfam" id="PF01814">
    <property type="entry name" value="Hemerythrin"/>
    <property type="match status" value="1"/>
</dbReference>
<comment type="similarity">
    <text evidence="1">Belongs to the hemerythrin family.</text>
</comment>
<dbReference type="InterPro" id="IPR012827">
    <property type="entry name" value="Hemerythrin_metal-bd"/>
</dbReference>